<dbReference type="CDD" id="cd13665">
    <property type="entry name" value="PBP2_TRAP_Dctp3_4"/>
    <property type="match status" value="1"/>
</dbReference>
<dbReference type="InterPro" id="IPR018389">
    <property type="entry name" value="DctP_fam"/>
</dbReference>
<dbReference type="OrthoDB" id="7822595at2"/>
<accession>A0A4V6N6D2</accession>
<comment type="caution">
    <text evidence="2">The sequence shown here is derived from an EMBL/GenBank/DDBJ whole genome shotgun (WGS) entry which is preliminary data.</text>
</comment>
<reference evidence="2 3" key="1">
    <citation type="journal article" date="2015" name="Antonie Van Leeuwenhoek">
        <title>Oricola cellulosilytica gen. nov., sp. nov., a cellulose-degrading bacterium of the family Phyllobacteriaceae isolated from surface seashore water, and emended descriptions of Mesorhizobium loti and Phyllobacterium myrsinacearum.</title>
        <authorList>
            <person name="Hameed A."/>
            <person name="Shahina M."/>
            <person name="Lai W.A."/>
            <person name="Lin S.Y."/>
            <person name="Young L.S."/>
            <person name="Liu Y.C."/>
            <person name="Hsu Y.H."/>
            <person name="Young C.C."/>
        </authorList>
    </citation>
    <scope>NUCLEOTIDE SEQUENCE [LARGE SCALE GENOMIC DNA]</scope>
    <source>
        <strain evidence="2 3">KCTC 52183</strain>
    </source>
</reference>
<evidence type="ECO:0000313" key="3">
    <source>
        <dbReference type="Proteomes" id="UP000291301"/>
    </source>
</evidence>
<evidence type="ECO:0000256" key="1">
    <source>
        <dbReference type="ARBA" id="ARBA00022729"/>
    </source>
</evidence>
<name>A0A4V6N6D2_9HYPH</name>
<dbReference type="AlphaFoldDB" id="A0A4V6N6D2"/>
<dbReference type="Pfam" id="PF03480">
    <property type="entry name" value="DctP"/>
    <property type="match status" value="1"/>
</dbReference>
<dbReference type="Proteomes" id="UP000291301">
    <property type="component" value="Unassembled WGS sequence"/>
</dbReference>
<proteinExistence type="predicted"/>
<sequence length="354" mass="37883">MNVKSFGQRLIGAATALVLGAGISAGLGAPAYAQDVTLRMHQFLPPQATVPAKFLIPWAEKVGEDSNGRIKVEVYSAMALGGKPPELISQVRDGAVDIVWTVAGYTPGLFSRVEVFELPFIATNAEATSRAFWDLFESDMKDTDFADFKILATWVHGPGVIHGKGEGVQSLEDMQGKKVRGPTRVINGLLAKLGATAVGMPVPAIPEALSKGVIDATVIPWEVTRALKVAELTETHTEFAGDRMLYTAAFVLAMNKAKYDSLPDDLKAIIDANSGAEVSALAGRVMQEADKPSRDFAVEQGNKMVTIDGAELEKWKQAAQPVVDEWIAEMEGKDIDGAALLDKARAAIDGYSNQ</sequence>
<dbReference type="GO" id="GO:0055085">
    <property type="term" value="P:transmembrane transport"/>
    <property type="evidence" value="ECO:0007669"/>
    <property type="project" value="InterPro"/>
</dbReference>
<keyword evidence="3" id="KW-1185">Reference proteome</keyword>
<evidence type="ECO:0000313" key="2">
    <source>
        <dbReference type="EMBL" id="TCD16652.1"/>
    </source>
</evidence>
<keyword evidence="1" id="KW-0732">Signal</keyword>
<dbReference type="PANTHER" id="PTHR33376:SF15">
    <property type="entry name" value="BLL6794 PROTEIN"/>
    <property type="match status" value="1"/>
</dbReference>
<dbReference type="RefSeq" id="WP_131565700.1">
    <property type="nucleotide sequence ID" value="NZ_JAINFK010000001.1"/>
</dbReference>
<dbReference type="NCBIfam" id="NF037995">
    <property type="entry name" value="TRAP_S1"/>
    <property type="match status" value="1"/>
</dbReference>
<dbReference type="InterPro" id="IPR038404">
    <property type="entry name" value="TRAP_DctP_sf"/>
</dbReference>
<dbReference type="Gene3D" id="3.40.190.170">
    <property type="entry name" value="Bacterial extracellular solute-binding protein, family 7"/>
    <property type="match status" value="1"/>
</dbReference>
<organism evidence="2 3">
    <name type="scientific">Oricola cellulosilytica</name>
    <dbReference type="NCBI Taxonomy" id="1429082"/>
    <lineage>
        <taxon>Bacteria</taxon>
        <taxon>Pseudomonadati</taxon>
        <taxon>Pseudomonadota</taxon>
        <taxon>Alphaproteobacteria</taxon>
        <taxon>Hyphomicrobiales</taxon>
        <taxon>Ahrensiaceae</taxon>
        <taxon>Oricola</taxon>
    </lineage>
</organism>
<dbReference type="PANTHER" id="PTHR33376">
    <property type="match status" value="1"/>
</dbReference>
<dbReference type="SUPFAM" id="SSF53850">
    <property type="entry name" value="Periplasmic binding protein-like II"/>
    <property type="match status" value="1"/>
</dbReference>
<protein>
    <submittedName>
        <fullName evidence="2">TRAP transporter substrate-binding protein</fullName>
    </submittedName>
</protein>
<gene>
    <name evidence="2" type="ORF">E0D97_04365</name>
</gene>
<dbReference type="EMBL" id="SJST01000001">
    <property type="protein sequence ID" value="TCD16652.1"/>
    <property type="molecule type" value="Genomic_DNA"/>
</dbReference>